<proteinExistence type="predicted"/>
<evidence type="ECO:0000313" key="1">
    <source>
        <dbReference type="EMBL" id="VVC37050.1"/>
    </source>
</evidence>
<keyword evidence="2" id="KW-1185">Reference proteome</keyword>
<name>A0A5E4MXJ5_9HEMI</name>
<dbReference type="Proteomes" id="UP000325440">
    <property type="component" value="Unassembled WGS sequence"/>
</dbReference>
<protein>
    <submittedName>
        <fullName evidence="1">Uncharacterized protein</fullName>
    </submittedName>
</protein>
<dbReference type="EMBL" id="CABPRJ010001441">
    <property type="protein sequence ID" value="VVC37050.1"/>
    <property type="molecule type" value="Genomic_DNA"/>
</dbReference>
<dbReference type="OrthoDB" id="6614958at2759"/>
<evidence type="ECO:0000313" key="2">
    <source>
        <dbReference type="Proteomes" id="UP000325440"/>
    </source>
</evidence>
<sequence length="278" mass="32159">MQLYSKKACSEAVPESSKEFLGAGQNGIVLSKGSNDDPENFEYLTAYLFYVFVRGEVTGKLLIESPEDITGMLWMWSFKQERMSLCIRYGNEDLKVVYERFIEFIDVFSERRAENLTKVIINSIKQNNLHEIPLIAQLYDSAGPKRKFSEPQQLKNFAVFRSTGAGYESTQNIRMEDEQQKTRNRDLIKEPFKKVPGWDSTRAIWTTLNQIRSEQGRCNYLLHKWGMVDSPLCECGEMQTIKHMVESCPIKMFKEGLTKLHEGGPTAIKWLEELNTRL</sequence>
<dbReference type="AlphaFoldDB" id="A0A5E4MXJ5"/>
<reference evidence="1 2" key="1">
    <citation type="submission" date="2019-08" db="EMBL/GenBank/DDBJ databases">
        <authorList>
            <person name="Alioto T."/>
            <person name="Alioto T."/>
            <person name="Gomez Garrido J."/>
        </authorList>
    </citation>
    <scope>NUCLEOTIDE SEQUENCE [LARGE SCALE GENOMIC DNA]</scope>
</reference>
<gene>
    <name evidence="1" type="ORF">CINCED_3A010963</name>
</gene>
<organism evidence="1 2">
    <name type="scientific">Cinara cedri</name>
    <dbReference type="NCBI Taxonomy" id="506608"/>
    <lineage>
        <taxon>Eukaryota</taxon>
        <taxon>Metazoa</taxon>
        <taxon>Ecdysozoa</taxon>
        <taxon>Arthropoda</taxon>
        <taxon>Hexapoda</taxon>
        <taxon>Insecta</taxon>
        <taxon>Pterygota</taxon>
        <taxon>Neoptera</taxon>
        <taxon>Paraneoptera</taxon>
        <taxon>Hemiptera</taxon>
        <taxon>Sternorrhyncha</taxon>
        <taxon>Aphidomorpha</taxon>
        <taxon>Aphidoidea</taxon>
        <taxon>Aphididae</taxon>
        <taxon>Lachninae</taxon>
        <taxon>Cinara</taxon>
    </lineage>
</organism>
<accession>A0A5E4MXJ5</accession>